<reference evidence="3 4" key="1">
    <citation type="submission" date="2014-03" db="EMBL/GenBank/DDBJ databases">
        <title>Draft genome of the hookworm Oesophagostomum dentatum.</title>
        <authorList>
            <person name="Mitreva M."/>
        </authorList>
    </citation>
    <scope>NUCLEOTIDE SEQUENCE [LARGE SCALE GENOMIC DNA]</scope>
    <source>
        <strain evidence="3 4">OD-Hann</strain>
    </source>
</reference>
<organism evidence="3 4">
    <name type="scientific">Oesophagostomum dentatum</name>
    <name type="common">Nodular worm</name>
    <dbReference type="NCBI Taxonomy" id="61180"/>
    <lineage>
        <taxon>Eukaryota</taxon>
        <taxon>Metazoa</taxon>
        <taxon>Ecdysozoa</taxon>
        <taxon>Nematoda</taxon>
        <taxon>Chromadorea</taxon>
        <taxon>Rhabditida</taxon>
        <taxon>Rhabditina</taxon>
        <taxon>Rhabditomorpha</taxon>
        <taxon>Strongyloidea</taxon>
        <taxon>Strongylidae</taxon>
        <taxon>Oesophagostomum</taxon>
    </lineage>
</organism>
<evidence type="ECO:0000313" key="3">
    <source>
        <dbReference type="EMBL" id="KHJ93041.1"/>
    </source>
</evidence>
<dbReference type="EMBL" id="KN550979">
    <property type="protein sequence ID" value="KHJ93041.1"/>
    <property type="molecule type" value="Genomic_DNA"/>
</dbReference>
<sequence length="147" mass="17213">MVKASVTRLASIVLLCSAIVVVQAKHCGEWKKFNNYYYKYMTGPLDFWEAEGVCLRLGGHLASIHSEEENNFVYDLISKDRITSHWIDELAYIGLWRDPHRHSNENYCGYHSTWKWTDGTDVDYVKWKDTMPDNHLNNEYCVQVNTC</sequence>
<evidence type="ECO:0000259" key="2">
    <source>
        <dbReference type="PROSITE" id="PS50041"/>
    </source>
</evidence>
<keyword evidence="1" id="KW-0732">Signal</keyword>
<feature type="chain" id="PRO_5002082034" evidence="1">
    <location>
        <begin position="25"/>
        <end position="147"/>
    </location>
</feature>
<name>A0A0B1TA61_OESDE</name>
<keyword evidence="4" id="KW-1185">Reference proteome</keyword>
<dbReference type="InterPro" id="IPR016186">
    <property type="entry name" value="C-type_lectin-like/link_sf"/>
</dbReference>
<dbReference type="OrthoDB" id="5877732at2759"/>
<dbReference type="PROSITE" id="PS50041">
    <property type="entry name" value="C_TYPE_LECTIN_2"/>
    <property type="match status" value="1"/>
</dbReference>
<dbReference type="SMART" id="SM00034">
    <property type="entry name" value="CLECT"/>
    <property type="match status" value="1"/>
</dbReference>
<dbReference type="InterPro" id="IPR050111">
    <property type="entry name" value="C-type_lectin/snaclec_domain"/>
</dbReference>
<protein>
    <submittedName>
        <fullName evidence="3">Lectin C-type domain protein</fullName>
    </submittedName>
</protein>
<accession>A0A0B1TA61</accession>
<gene>
    <name evidence="3" type="ORF">OESDEN_07053</name>
</gene>
<proteinExistence type="predicted"/>
<dbReference type="AlphaFoldDB" id="A0A0B1TA61"/>
<feature type="signal peptide" evidence="1">
    <location>
        <begin position="1"/>
        <end position="24"/>
    </location>
</feature>
<evidence type="ECO:0000256" key="1">
    <source>
        <dbReference type="SAM" id="SignalP"/>
    </source>
</evidence>
<feature type="domain" description="C-type lectin" evidence="2">
    <location>
        <begin position="33"/>
        <end position="147"/>
    </location>
</feature>
<dbReference type="PANTHER" id="PTHR22803">
    <property type="entry name" value="MANNOSE, PHOSPHOLIPASE, LECTIN RECEPTOR RELATED"/>
    <property type="match status" value="1"/>
</dbReference>
<evidence type="ECO:0000313" key="4">
    <source>
        <dbReference type="Proteomes" id="UP000053660"/>
    </source>
</evidence>
<dbReference type="InterPro" id="IPR001304">
    <property type="entry name" value="C-type_lectin-like"/>
</dbReference>
<dbReference type="Gene3D" id="3.10.100.10">
    <property type="entry name" value="Mannose-Binding Protein A, subunit A"/>
    <property type="match status" value="1"/>
</dbReference>
<dbReference type="Proteomes" id="UP000053660">
    <property type="component" value="Unassembled WGS sequence"/>
</dbReference>
<dbReference type="SUPFAM" id="SSF56436">
    <property type="entry name" value="C-type lectin-like"/>
    <property type="match status" value="1"/>
</dbReference>
<dbReference type="Pfam" id="PF00059">
    <property type="entry name" value="Lectin_C"/>
    <property type="match status" value="1"/>
</dbReference>
<dbReference type="InterPro" id="IPR016187">
    <property type="entry name" value="CTDL_fold"/>
</dbReference>